<feature type="domain" description="BTB" evidence="1">
    <location>
        <begin position="93"/>
        <end position="159"/>
    </location>
</feature>
<comment type="caution">
    <text evidence="2">The sequence shown here is derived from an EMBL/GenBank/DDBJ whole genome shotgun (WGS) entry which is preliminary data.</text>
</comment>
<dbReference type="OrthoDB" id="5378970at2759"/>
<dbReference type="Gene3D" id="3.30.710.10">
    <property type="entry name" value="Potassium Channel Kv1.1, Chain A"/>
    <property type="match status" value="1"/>
</dbReference>
<evidence type="ECO:0000313" key="2">
    <source>
        <dbReference type="EMBL" id="KAA8904674.1"/>
    </source>
</evidence>
<proteinExistence type="predicted"/>
<dbReference type="AlphaFoldDB" id="A0A5J5EVF0"/>
<dbReference type="Proteomes" id="UP000326924">
    <property type="component" value="Unassembled WGS sequence"/>
</dbReference>
<accession>A0A5J5EVF0</accession>
<protein>
    <recommendedName>
        <fullName evidence="1">BTB domain-containing protein</fullName>
    </recommendedName>
</protein>
<dbReference type="SUPFAM" id="SSF54695">
    <property type="entry name" value="POZ domain"/>
    <property type="match status" value="1"/>
</dbReference>
<sequence length="351" mass="39789">MENPPDFSSLRTFLVGKRRLKVHTYHLQTSQLSSHSTFAAAVDCFHPHATDEVPVDQYVDGSDEYLHSFLGGFYTQSIANSRLAPFLETQIYTLVVGPSQRTLTAHSGILAACSSYFQRMFLGSWRENHTCRVDWSVWSEDAAVAWLEWAYTGSYSGPLLADEQALQRAKLQCTVEPQDKERWETYLRLRDSYIAAMEFHAEVYVLAQYTAVDELMGLAVLALQTLVEAFLAVDDEDLQDWLWVLAVGELAGFVYDNTAAPNDLMREVLCRFLAERCTFPKTADDDMWNVVLGYQGEKKELVGDIKMWGLTELPPEPAPEPVAPAQGRVLRARRARTIVTPRKRRARRARG</sequence>
<dbReference type="InParanoid" id="A0A5J5EVF0"/>
<keyword evidence="3" id="KW-1185">Reference proteome</keyword>
<gene>
    <name evidence="2" type="ORF">FN846DRAFT_919673</name>
</gene>
<dbReference type="InterPro" id="IPR011333">
    <property type="entry name" value="SKP1/BTB/POZ_sf"/>
</dbReference>
<name>A0A5J5EVF0_9PEZI</name>
<dbReference type="PROSITE" id="PS50097">
    <property type="entry name" value="BTB"/>
    <property type="match status" value="1"/>
</dbReference>
<dbReference type="Pfam" id="PF00651">
    <property type="entry name" value="BTB"/>
    <property type="match status" value="1"/>
</dbReference>
<dbReference type="PANTHER" id="PTHR47843">
    <property type="entry name" value="BTB DOMAIN-CONTAINING PROTEIN-RELATED"/>
    <property type="match status" value="1"/>
</dbReference>
<evidence type="ECO:0000259" key="1">
    <source>
        <dbReference type="PROSITE" id="PS50097"/>
    </source>
</evidence>
<reference evidence="2 3" key="1">
    <citation type="submission" date="2019-09" db="EMBL/GenBank/DDBJ databases">
        <title>Draft genome of the ectomycorrhizal ascomycete Sphaerosporella brunnea.</title>
        <authorList>
            <consortium name="DOE Joint Genome Institute"/>
            <person name="Benucci G.M."/>
            <person name="Marozzi G."/>
            <person name="Antonielli L."/>
            <person name="Sanchez S."/>
            <person name="Marco P."/>
            <person name="Wang X."/>
            <person name="Falini L.B."/>
            <person name="Barry K."/>
            <person name="Haridas S."/>
            <person name="Lipzen A."/>
            <person name="Labutti K."/>
            <person name="Grigoriev I.V."/>
            <person name="Murat C."/>
            <person name="Martin F."/>
            <person name="Albertini E."/>
            <person name="Donnini D."/>
            <person name="Bonito G."/>
        </authorList>
    </citation>
    <scope>NUCLEOTIDE SEQUENCE [LARGE SCALE GENOMIC DNA]</scope>
    <source>
        <strain evidence="2 3">Sb_GMNB300</strain>
    </source>
</reference>
<evidence type="ECO:0000313" key="3">
    <source>
        <dbReference type="Proteomes" id="UP000326924"/>
    </source>
</evidence>
<dbReference type="CDD" id="cd18186">
    <property type="entry name" value="BTB_POZ_ZBTB_KLHL-like"/>
    <property type="match status" value="1"/>
</dbReference>
<organism evidence="2 3">
    <name type="scientific">Sphaerosporella brunnea</name>
    <dbReference type="NCBI Taxonomy" id="1250544"/>
    <lineage>
        <taxon>Eukaryota</taxon>
        <taxon>Fungi</taxon>
        <taxon>Dikarya</taxon>
        <taxon>Ascomycota</taxon>
        <taxon>Pezizomycotina</taxon>
        <taxon>Pezizomycetes</taxon>
        <taxon>Pezizales</taxon>
        <taxon>Pyronemataceae</taxon>
        <taxon>Sphaerosporella</taxon>
    </lineage>
</organism>
<dbReference type="EMBL" id="VXIS01000105">
    <property type="protein sequence ID" value="KAA8904674.1"/>
    <property type="molecule type" value="Genomic_DNA"/>
</dbReference>
<dbReference type="InterPro" id="IPR000210">
    <property type="entry name" value="BTB/POZ_dom"/>
</dbReference>